<dbReference type="SUPFAM" id="SSF53850">
    <property type="entry name" value="Periplasmic binding protein-like II"/>
    <property type="match status" value="1"/>
</dbReference>
<dbReference type="InterPro" id="IPR011852">
    <property type="entry name" value="TRAP_TAXI"/>
</dbReference>
<accession>A0ABY3RP09</accession>
<proteinExistence type="predicted"/>
<organism evidence="2 3">
    <name type="scientific">Bradyrhizobium ontarionense</name>
    <dbReference type="NCBI Taxonomy" id="2898149"/>
    <lineage>
        <taxon>Bacteria</taxon>
        <taxon>Pseudomonadati</taxon>
        <taxon>Pseudomonadota</taxon>
        <taxon>Alphaproteobacteria</taxon>
        <taxon>Hyphomicrobiales</taxon>
        <taxon>Nitrobacteraceae</taxon>
        <taxon>Bradyrhizobium</taxon>
    </lineage>
</organism>
<gene>
    <name evidence="2" type="ORF">LQG66_20620</name>
</gene>
<dbReference type="Gene3D" id="3.40.190.10">
    <property type="entry name" value="Periplasmic binding protein-like II"/>
    <property type="match status" value="2"/>
</dbReference>
<reference evidence="2" key="1">
    <citation type="journal article" date="2024" name="Antonie Van Leeuwenhoek">
        <title>Bradyrhizobium ontarionense sp. nov., a novel bacterial symbiont isolated from Aeschynomene indica (Indian jointvetch), harbours photosynthesis, nitrogen fixation and nitrous oxide (N2O) reductase genes.</title>
        <authorList>
            <person name="Bromfield E.S.P."/>
            <person name="Cloutier S."/>
        </authorList>
    </citation>
    <scope>NUCLEOTIDE SEQUENCE</scope>
    <source>
        <strain evidence="2">A19</strain>
    </source>
</reference>
<dbReference type="PANTHER" id="PTHR42941:SF1">
    <property type="entry name" value="SLL1037 PROTEIN"/>
    <property type="match status" value="1"/>
</dbReference>
<protein>
    <recommendedName>
        <fullName evidence="4">C4-dicarboxylate ABC transporter substrate-binding protein</fullName>
    </recommendedName>
</protein>
<dbReference type="PANTHER" id="PTHR42941">
    <property type="entry name" value="SLL1037 PROTEIN"/>
    <property type="match status" value="1"/>
</dbReference>
<evidence type="ECO:0000313" key="2">
    <source>
        <dbReference type="EMBL" id="UFZ08423.1"/>
    </source>
</evidence>
<dbReference type="Proteomes" id="UP001431010">
    <property type="component" value="Chromosome"/>
</dbReference>
<sequence>MARVAVCAFVLSIISSSLPVCGGVAQAQQAQQRAPTTGGPVGNLPDREALNSGTVTVITAPIGGPMSVMGSDMAAVLDEGENLRVLPILGKGSAQNLVDIIMLKNIDMGFVATDALEYVKTEYNIPDIAQRVRYVAQLFHNDVHIVARREIRSLQDLNGKRVFAERSIGLPAAQTIFRRLGIRADIDSQTDPTGGLQKLIDGQGDAWIASVSKDAPIIKGIRNDGGRLHLLDIPYDRALQDIYLPSSFSSEEYPNLVPPGPKVDTVAAPTVLMVYNWPEQSERYRRTARFVNALFDKIQVLQSPPRHPKWRDTVLSAPVQGLIRFKAAQEWIDGASRVQSPGQDGTPAEFRKFLDDRKAQARMSPNEAAKLYSDFLKWQRTKEPR</sequence>
<evidence type="ECO:0000256" key="1">
    <source>
        <dbReference type="SAM" id="SignalP"/>
    </source>
</evidence>
<feature type="signal peptide" evidence="1">
    <location>
        <begin position="1"/>
        <end position="22"/>
    </location>
</feature>
<dbReference type="EMBL" id="CP088156">
    <property type="protein sequence ID" value="UFZ08423.1"/>
    <property type="molecule type" value="Genomic_DNA"/>
</dbReference>
<evidence type="ECO:0008006" key="4">
    <source>
        <dbReference type="Google" id="ProtNLM"/>
    </source>
</evidence>
<name>A0ABY3RP09_9BRAD</name>
<keyword evidence="1" id="KW-0732">Signal</keyword>
<evidence type="ECO:0000313" key="3">
    <source>
        <dbReference type="Proteomes" id="UP001431010"/>
    </source>
</evidence>
<keyword evidence="3" id="KW-1185">Reference proteome</keyword>
<feature type="chain" id="PRO_5046682030" description="C4-dicarboxylate ABC transporter substrate-binding protein" evidence="1">
    <location>
        <begin position="23"/>
        <end position="385"/>
    </location>
</feature>